<evidence type="ECO:0000256" key="3">
    <source>
        <dbReference type="ARBA" id="ARBA00012374"/>
    </source>
</evidence>
<comment type="caution">
    <text evidence="15">The sequence shown here is derived from an EMBL/GenBank/DDBJ whole genome shotgun (WGS) entry which is preliminary data.</text>
</comment>
<evidence type="ECO:0000256" key="11">
    <source>
        <dbReference type="ARBA" id="ARBA00032707"/>
    </source>
</evidence>
<dbReference type="PANTHER" id="PTHR30622">
    <property type="entry name" value="UNDECAPRENYL-DIPHOSPHATASE"/>
    <property type="match status" value="1"/>
</dbReference>
<dbReference type="Pfam" id="PF02673">
    <property type="entry name" value="BacA"/>
    <property type="match status" value="1"/>
</dbReference>
<keyword evidence="14" id="KW-0133">Cell shape</keyword>
<comment type="function">
    <text evidence="14">Catalyzes the dephosphorylation of undecaprenyl diphosphate (UPP). Confers resistance to bacitracin.</text>
</comment>
<evidence type="ECO:0000256" key="7">
    <source>
        <dbReference type="ARBA" id="ARBA00022801"/>
    </source>
</evidence>
<feature type="transmembrane region" description="Helical" evidence="14">
    <location>
        <begin position="238"/>
        <end position="256"/>
    </location>
</feature>
<keyword evidence="16" id="KW-1185">Reference proteome</keyword>
<comment type="similarity">
    <text evidence="2 14">Belongs to the UppP family.</text>
</comment>
<keyword evidence="8 14" id="KW-1133">Transmembrane helix</keyword>
<dbReference type="NCBIfam" id="NF001397">
    <property type="entry name" value="PRK00281.3-4"/>
    <property type="match status" value="1"/>
</dbReference>
<comment type="subcellular location">
    <subcellularLocation>
        <location evidence="1 14">Cell membrane</location>
        <topology evidence="1 14">Multi-pass membrane protein</topology>
    </subcellularLocation>
</comment>
<protein>
    <recommendedName>
        <fullName evidence="4 14">Undecaprenyl-diphosphatase</fullName>
        <ecNumber evidence="3 14">3.6.1.27</ecNumber>
    </recommendedName>
    <alternativeName>
        <fullName evidence="12 14">Bacitracin resistance protein</fullName>
    </alternativeName>
    <alternativeName>
        <fullName evidence="11 14">Undecaprenyl pyrophosphate phosphatase</fullName>
    </alternativeName>
</protein>
<feature type="transmembrane region" description="Helical" evidence="14">
    <location>
        <begin position="43"/>
        <end position="65"/>
    </location>
</feature>
<reference evidence="15 16" key="1">
    <citation type="submission" date="2022-07" db="EMBL/GenBank/DDBJ databases">
        <title>Bombella genomes.</title>
        <authorList>
            <person name="Harer L."/>
            <person name="Styblova S."/>
            <person name="Ehrmann M."/>
        </authorList>
    </citation>
    <scope>NUCLEOTIDE SEQUENCE [LARGE SCALE GENOMIC DNA]</scope>
    <source>
        <strain evidence="15 16">TMW 2.2558</strain>
    </source>
</reference>
<evidence type="ECO:0000256" key="10">
    <source>
        <dbReference type="ARBA" id="ARBA00023251"/>
    </source>
</evidence>
<keyword evidence="10 14" id="KW-0046">Antibiotic resistance</keyword>
<evidence type="ECO:0000256" key="14">
    <source>
        <dbReference type="HAMAP-Rule" id="MF_01006"/>
    </source>
</evidence>
<keyword evidence="14" id="KW-0961">Cell wall biogenesis/degradation</keyword>
<keyword evidence="7 14" id="KW-0378">Hydrolase</keyword>
<sequence length="289" mass="31833">MTMFQALILAILQGITEPFPVSSLGHAVILPALLHWPLDEHSAIFLPFLTMLHVGTLVALAHVFWSDWRMILSGLFAPHQTPQARAQAVRLCGLLVVATLPAVFIGGVFEHHFRHIFASPLMVAGFLTLNGLLLIFTEAMRRRALHRLHDHSNDSSTLKTLTNKDAFIIGIWQCLALFPGLSRSGATINGGLMRGLDHLTAARFSLLMAQPIILAATAKEAWQLRHVHLTTMVIEQSLLGAIVAGITALICSRLLLRFFKEESQHTLTGFGIYCLIAGISSGVWLYFHP</sequence>
<dbReference type="PANTHER" id="PTHR30622:SF4">
    <property type="entry name" value="UNDECAPRENYL-DIPHOSPHATASE"/>
    <property type="match status" value="1"/>
</dbReference>
<dbReference type="EC" id="3.6.1.27" evidence="3 14"/>
<evidence type="ECO:0000256" key="13">
    <source>
        <dbReference type="ARBA" id="ARBA00047594"/>
    </source>
</evidence>
<name>A0ABT3W5E3_9PROT</name>
<proteinExistence type="inferred from homology"/>
<evidence type="ECO:0000256" key="9">
    <source>
        <dbReference type="ARBA" id="ARBA00023136"/>
    </source>
</evidence>
<dbReference type="HAMAP" id="MF_01006">
    <property type="entry name" value="Undec_diphosphatase"/>
    <property type="match status" value="1"/>
</dbReference>
<dbReference type="GO" id="GO:0050380">
    <property type="term" value="F:undecaprenyl-diphosphatase activity"/>
    <property type="evidence" value="ECO:0007669"/>
    <property type="project" value="UniProtKB-EC"/>
</dbReference>
<dbReference type="Proteomes" id="UP001165648">
    <property type="component" value="Unassembled WGS sequence"/>
</dbReference>
<evidence type="ECO:0000256" key="1">
    <source>
        <dbReference type="ARBA" id="ARBA00004651"/>
    </source>
</evidence>
<dbReference type="RefSeq" id="WP_099027109.1">
    <property type="nucleotide sequence ID" value="NZ_JANIDW010000001.1"/>
</dbReference>
<evidence type="ECO:0000256" key="6">
    <source>
        <dbReference type="ARBA" id="ARBA00022692"/>
    </source>
</evidence>
<keyword evidence="14" id="KW-0573">Peptidoglycan synthesis</keyword>
<feature type="transmembrane region" description="Helical" evidence="14">
    <location>
        <begin position="268"/>
        <end position="287"/>
    </location>
</feature>
<evidence type="ECO:0000256" key="2">
    <source>
        <dbReference type="ARBA" id="ARBA00010621"/>
    </source>
</evidence>
<feature type="transmembrane region" description="Helical" evidence="14">
    <location>
        <begin position="115"/>
        <end position="137"/>
    </location>
</feature>
<evidence type="ECO:0000256" key="5">
    <source>
        <dbReference type="ARBA" id="ARBA00022475"/>
    </source>
</evidence>
<comment type="catalytic activity">
    <reaction evidence="13 14">
        <text>di-trans,octa-cis-undecaprenyl diphosphate + H2O = di-trans,octa-cis-undecaprenyl phosphate + phosphate + H(+)</text>
        <dbReference type="Rhea" id="RHEA:28094"/>
        <dbReference type="ChEBI" id="CHEBI:15377"/>
        <dbReference type="ChEBI" id="CHEBI:15378"/>
        <dbReference type="ChEBI" id="CHEBI:43474"/>
        <dbReference type="ChEBI" id="CHEBI:58405"/>
        <dbReference type="ChEBI" id="CHEBI:60392"/>
        <dbReference type="EC" id="3.6.1.27"/>
    </reaction>
</comment>
<evidence type="ECO:0000313" key="16">
    <source>
        <dbReference type="Proteomes" id="UP001165648"/>
    </source>
</evidence>
<evidence type="ECO:0000256" key="12">
    <source>
        <dbReference type="ARBA" id="ARBA00032932"/>
    </source>
</evidence>
<evidence type="ECO:0000256" key="4">
    <source>
        <dbReference type="ARBA" id="ARBA00021581"/>
    </source>
</evidence>
<feature type="transmembrane region" description="Helical" evidence="14">
    <location>
        <begin position="88"/>
        <end position="109"/>
    </location>
</feature>
<accession>A0ABT3W5E3</accession>
<dbReference type="EMBL" id="JANIDW010000001">
    <property type="protein sequence ID" value="MCX5614262.1"/>
    <property type="molecule type" value="Genomic_DNA"/>
</dbReference>
<evidence type="ECO:0000256" key="8">
    <source>
        <dbReference type="ARBA" id="ARBA00022989"/>
    </source>
</evidence>
<keyword evidence="9 14" id="KW-0472">Membrane</keyword>
<organism evidence="15 16">
    <name type="scientific">Bombella saccharophila</name>
    <dbReference type="NCBI Taxonomy" id="2967338"/>
    <lineage>
        <taxon>Bacteria</taxon>
        <taxon>Pseudomonadati</taxon>
        <taxon>Pseudomonadota</taxon>
        <taxon>Alphaproteobacteria</taxon>
        <taxon>Acetobacterales</taxon>
        <taxon>Acetobacteraceae</taxon>
        <taxon>Bombella</taxon>
    </lineage>
</organism>
<comment type="miscellaneous">
    <text evidence="14">Bacitracin is thought to be involved in the inhibition of peptidoglycan synthesis by sequestering undecaprenyl diphosphate, thereby reducing the pool of lipid carrier available.</text>
</comment>
<evidence type="ECO:0000313" key="15">
    <source>
        <dbReference type="EMBL" id="MCX5614262.1"/>
    </source>
</evidence>
<dbReference type="InterPro" id="IPR003824">
    <property type="entry name" value="UppP"/>
</dbReference>
<gene>
    <name evidence="14" type="primary">uppP</name>
    <name evidence="15" type="ORF">NQF64_03225</name>
</gene>
<keyword evidence="6 14" id="KW-0812">Transmembrane</keyword>
<keyword evidence="5 14" id="KW-1003">Cell membrane</keyword>